<comment type="catalytic activity">
    <reaction evidence="9">
        <text>ATP + H2O = ADP + phosphate + H(+)</text>
        <dbReference type="Rhea" id="RHEA:13065"/>
        <dbReference type="ChEBI" id="CHEBI:15377"/>
        <dbReference type="ChEBI" id="CHEBI:15378"/>
        <dbReference type="ChEBI" id="CHEBI:30616"/>
        <dbReference type="ChEBI" id="CHEBI:43474"/>
        <dbReference type="ChEBI" id="CHEBI:456216"/>
    </reaction>
</comment>
<protein>
    <submittedName>
        <fullName evidence="12">Methionine import ATP-binding protein MetN 1</fullName>
    </submittedName>
</protein>
<dbReference type="InterPro" id="IPR045865">
    <property type="entry name" value="ACT-like_dom_sf"/>
</dbReference>
<dbReference type="FunFam" id="3.40.50.300:FF:000056">
    <property type="entry name" value="Cell division ATP-binding protein FtsE"/>
    <property type="match status" value="1"/>
</dbReference>
<accession>A0A1L8QSM3</accession>
<dbReference type="Pfam" id="PF09383">
    <property type="entry name" value="NIL"/>
    <property type="match status" value="1"/>
</dbReference>
<evidence type="ECO:0000256" key="6">
    <source>
        <dbReference type="ARBA" id="ARBA00022967"/>
    </source>
</evidence>
<dbReference type="PROSITE" id="PS50893">
    <property type="entry name" value="ABC_TRANSPORTER_2"/>
    <property type="match status" value="1"/>
</dbReference>
<dbReference type="InterPro" id="IPR018449">
    <property type="entry name" value="NIL_domain"/>
</dbReference>
<dbReference type="PANTHER" id="PTHR43166:SF30">
    <property type="entry name" value="METHIONINE IMPORT ATP-BINDING PROTEIN METN"/>
    <property type="match status" value="1"/>
</dbReference>
<dbReference type="InterPro" id="IPR050086">
    <property type="entry name" value="MetN_ABC_transporter-like"/>
</dbReference>
<keyword evidence="5 12" id="KW-0067">ATP-binding</keyword>
<dbReference type="Pfam" id="PF00005">
    <property type="entry name" value="ABC_tran"/>
    <property type="match status" value="1"/>
</dbReference>
<dbReference type="InterPro" id="IPR027417">
    <property type="entry name" value="P-loop_NTPase"/>
</dbReference>
<dbReference type="Gene3D" id="3.40.50.300">
    <property type="entry name" value="P-loop containing nucleotide triphosphate hydrolases"/>
    <property type="match status" value="1"/>
</dbReference>
<dbReference type="AlphaFoldDB" id="A0A1L8QSM3"/>
<comment type="caution">
    <text evidence="12">The sequence shown here is derived from an EMBL/GenBank/DDBJ whole genome shotgun (WGS) entry which is preliminary data.</text>
</comment>
<dbReference type="SUPFAM" id="SSF55021">
    <property type="entry name" value="ACT-like"/>
    <property type="match status" value="1"/>
</dbReference>
<dbReference type="PROSITE" id="PS00211">
    <property type="entry name" value="ABC_TRANSPORTER_1"/>
    <property type="match status" value="1"/>
</dbReference>
<dbReference type="GO" id="GO:0016887">
    <property type="term" value="F:ATP hydrolysis activity"/>
    <property type="evidence" value="ECO:0007669"/>
    <property type="project" value="InterPro"/>
</dbReference>
<name>A0A1L8QSM3_9ENTE</name>
<gene>
    <name evidence="12" type="ORF">RU93_GL002225</name>
</gene>
<dbReference type="STRING" id="328396.RU93_GL002225"/>
<sequence>MFEDVFFICYPQVTRKMRRNNMIELKDISVIFNQGKRVITAVTDVDLTIERGDVYGIVGYSGAGKSTLVRVINLLQRPTTGSVIVDGTNLTDLVPKELRKKRKSIGMIFQHFNLMDSRTIFDNVDFSLKYTGKKKIDRQKKVLELLELVGLGDKANAYPSQLSGGQKQRVAIARALANDPEILLCDEATSALDPKTTLQILALLRELNKKLGLTIVLITHEMQVVKEICNKVAVMEEGRVIEHGESVQIFSQPKQPLTKDFIRTATHIDQALETILGHQTLANLSDDEWLVELSYVGEQTGQPIIAEMFSTYQVVTNILYGNVEIIQEVPLGSLIVTLKGTFDNRQRALDYLKSQGVSVMILKETTKGGQ</sequence>
<dbReference type="Gene3D" id="3.30.70.260">
    <property type="match status" value="1"/>
</dbReference>
<keyword evidence="6" id="KW-1278">Translocase</keyword>
<evidence type="ECO:0000256" key="10">
    <source>
        <dbReference type="ARBA" id="ARBA00055994"/>
    </source>
</evidence>
<evidence type="ECO:0000313" key="13">
    <source>
        <dbReference type="Proteomes" id="UP000182149"/>
    </source>
</evidence>
<evidence type="ECO:0000313" key="12">
    <source>
        <dbReference type="EMBL" id="OJG10446.1"/>
    </source>
</evidence>
<dbReference type="SUPFAM" id="SSF52540">
    <property type="entry name" value="P-loop containing nucleoside triphosphate hydrolases"/>
    <property type="match status" value="1"/>
</dbReference>
<proteinExistence type="inferred from homology"/>
<keyword evidence="7" id="KW-0029">Amino-acid transport</keyword>
<evidence type="ECO:0000256" key="8">
    <source>
        <dbReference type="ARBA" id="ARBA00023136"/>
    </source>
</evidence>
<dbReference type="PANTHER" id="PTHR43166">
    <property type="entry name" value="AMINO ACID IMPORT ATP-BINDING PROTEIN"/>
    <property type="match status" value="1"/>
</dbReference>
<dbReference type="Proteomes" id="UP000182149">
    <property type="component" value="Unassembled WGS sequence"/>
</dbReference>
<comment type="similarity">
    <text evidence="1">Belongs to the ABC transporter superfamily.</text>
</comment>
<dbReference type="InterPro" id="IPR003439">
    <property type="entry name" value="ABC_transporter-like_ATP-bd"/>
</dbReference>
<dbReference type="SMART" id="SM00382">
    <property type="entry name" value="AAA"/>
    <property type="match status" value="1"/>
</dbReference>
<dbReference type="GO" id="GO:0006865">
    <property type="term" value="P:amino acid transport"/>
    <property type="evidence" value="ECO:0007669"/>
    <property type="project" value="UniProtKB-KW"/>
</dbReference>
<dbReference type="EMBL" id="JXKD01000008">
    <property type="protein sequence ID" value="OJG10446.1"/>
    <property type="molecule type" value="Genomic_DNA"/>
</dbReference>
<evidence type="ECO:0000256" key="5">
    <source>
        <dbReference type="ARBA" id="ARBA00022840"/>
    </source>
</evidence>
<dbReference type="InterPro" id="IPR003593">
    <property type="entry name" value="AAA+_ATPase"/>
</dbReference>
<evidence type="ECO:0000256" key="4">
    <source>
        <dbReference type="ARBA" id="ARBA00022741"/>
    </source>
</evidence>
<evidence type="ECO:0000256" key="7">
    <source>
        <dbReference type="ARBA" id="ARBA00022970"/>
    </source>
</evidence>
<evidence type="ECO:0000256" key="9">
    <source>
        <dbReference type="ARBA" id="ARBA00049360"/>
    </source>
</evidence>
<keyword evidence="2" id="KW-0813">Transport</keyword>
<dbReference type="GO" id="GO:0005886">
    <property type="term" value="C:plasma membrane"/>
    <property type="evidence" value="ECO:0007669"/>
    <property type="project" value="UniProtKB-ARBA"/>
</dbReference>
<dbReference type="InterPro" id="IPR041701">
    <property type="entry name" value="MetN_ABC"/>
</dbReference>
<keyword evidence="8" id="KW-0472">Membrane</keyword>
<keyword evidence="13" id="KW-1185">Reference proteome</keyword>
<evidence type="ECO:0000256" key="1">
    <source>
        <dbReference type="ARBA" id="ARBA00005417"/>
    </source>
</evidence>
<dbReference type="CDD" id="cd03258">
    <property type="entry name" value="ABC_MetN_methionine_transporter"/>
    <property type="match status" value="1"/>
</dbReference>
<dbReference type="SMART" id="SM00930">
    <property type="entry name" value="NIL"/>
    <property type="match status" value="1"/>
</dbReference>
<dbReference type="InterPro" id="IPR017871">
    <property type="entry name" value="ABC_transporter-like_CS"/>
</dbReference>
<keyword evidence="3" id="KW-1003">Cell membrane</keyword>
<dbReference type="GO" id="GO:0005524">
    <property type="term" value="F:ATP binding"/>
    <property type="evidence" value="ECO:0007669"/>
    <property type="project" value="UniProtKB-KW"/>
</dbReference>
<feature type="domain" description="ABC transporter" evidence="11">
    <location>
        <begin position="23"/>
        <end position="262"/>
    </location>
</feature>
<comment type="function">
    <text evidence="10">Part of the ABC transporter FtsEX involved in cellular division. Has ATPase activity. Essential for cell division and viability.</text>
</comment>
<organism evidence="12 13">
    <name type="scientific">Enterococcus aquimarinus</name>
    <dbReference type="NCBI Taxonomy" id="328396"/>
    <lineage>
        <taxon>Bacteria</taxon>
        <taxon>Bacillati</taxon>
        <taxon>Bacillota</taxon>
        <taxon>Bacilli</taxon>
        <taxon>Lactobacillales</taxon>
        <taxon>Enterococcaceae</taxon>
        <taxon>Enterococcus</taxon>
    </lineage>
</organism>
<evidence type="ECO:0000256" key="2">
    <source>
        <dbReference type="ARBA" id="ARBA00022448"/>
    </source>
</evidence>
<evidence type="ECO:0000259" key="11">
    <source>
        <dbReference type="PROSITE" id="PS50893"/>
    </source>
</evidence>
<evidence type="ECO:0000256" key="3">
    <source>
        <dbReference type="ARBA" id="ARBA00022475"/>
    </source>
</evidence>
<reference evidence="12 13" key="1">
    <citation type="submission" date="2014-12" db="EMBL/GenBank/DDBJ databases">
        <title>Draft genome sequences of 29 type strains of Enterococci.</title>
        <authorList>
            <person name="Zhong Z."/>
            <person name="Sun Z."/>
            <person name="Liu W."/>
            <person name="Zhang W."/>
            <person name="Zhang H."/>
        </authorList>
    </citation>
    <scope>NUCLEOTIDE SEQUENCE [LARGE SCALE GENOMIC DNA]</scope>
    <source>
        <strain evidence="12 13">DSM 17690</strain>
    </source>
</reference>
<keyword evidence="4" id="KW-0547">Nucleotide-binding</keyword>